<dbReference type="InterPro" id="IPR029154">
    <property type="entry name" value="HIBADH-like_NADP-bd"/>
</dbReference>
<dbReference type="AlphaFoldDB" id="A0A2N4UAS0"/>
<dbReference type="InterPro" id="IPR006115">
    <property type="entry name" value="6PGDH_NADP-bd"/>
</dbReference>
<dbReference type="GO" id="GO:0016616">
    <property type="term" value="F:oxidoreductase activity, acting on the CH-OH group of donors, NAD or NADP as acceptor"/>
    <property type="evidence" value="ECO:0007669"/>
    <property type="project" value="TreeGrafter"/>
</dbReference>
<dbReference type="Gene3D" id="1.10.1040.10">
    <property type="entry name" value="N-(1-d-carboxylethyl)-l-norvaline Dehydrogenase, domain 2"/>
    <property type="match status" value="1"/>
</dbReference>
<dbReference type="Proteomes" id="UP000234328">
    <property type="component" value="Unassembled WGS sequence"/>
</dbReference>
<evidence type="ECO:0000256" key="2">
    <source>
        <dbReference type="ARBA" id="ARBA00023027"/>
    </source>
</evidence>
<feature type="active site" evidence="3">
    <location>
        <position position="174"/>
    </location>
</feature>
<gene>
    <name evidence="6" type="ORF">CR155_19615</name>
</gene>
<organism evidence="6 7">
    <name type="scientific">Pollutimonas nitritireducens</name>
    <dbReference type="NCBI Taxonomy" id="2045209"/>
    <lineage>
        <taxon>Bacteria</taxon>
        <taxon>Pseudomonadati</taxon>
        <taxon>Pseudomonadota</taxon>
        <taxon>Betaproteobacteria</taxon>
        <taxon>Burkholderiales</taxon>
        <taxon>Alcaligenaceae</taxon>
        <taxon>Pollutimonas</taxon>
    </lineage>
</organism>
<dbReference type="GO" id="GO:0051287">
    <property type="term" value="F:NAD binding"/>
    <property type="evidence" value="ECO:0007669"/>
    <property type="project" value="InterPro"/>
</dbReference>
<comment type="caution">
    <text evidence="6">The sequence shown here is derived from an EMBL/GenBank/DDBJ whole genome shotgun (WGS) entry which is preliminary data.</text>
</comment>
<dbReference type="Pfam" id="PF14833">
    <property type="entry name" value="NAD_binding_11"/>
    <property type="match status" value="1"/>
</dbReference>
<name>A0A2N4UAS0_9BURK</name>
<protein>
    <recommendedName>
        <fullName evidence="8">3-hydroxyisobutyrate dehydrogenase</fullName>
    </recommendedName>
</protein>
<dbReference type="Pfam" id="PF03446">
    <property type="entry name" value="NAD_binding_2"/>
    <property type="match status" value="1"/>
</dbReference>
<reference evidence="6 7" key="1">
    <citation type="submission" date="2017-10" db="EMBL/GenBank/DDBJ databases">
        <title>Two draft genome sequences of Pusillimonas sp. strains isolated from a nitrate- and radionuclide-contaminated groundwater in Russia.</title>
        <authorList>
            <person name="Grouzdev D.S."/>
            <person name="Tourova T.P."/>
            <person name="Goeva M.A."/>
            <person name="Babich T.L."/>
            <person name="Sokolova D.S."/>
            <person name="Abdullin R."/>
            <person name="Poltaraus A.B."/>
            <person name="Toshchakov S.V."/>
            <person name="Nazina T.N."/>
        </authorList>
    </citation>
    <scope>NUCLEOTIDE SEQUENCE [LARGE SCALE GENOMIC DNA]</scope>
    <source>
        <strain evidence="6 7">JR1/69-2-13</strain>
    </source>
</reference>
<dbReference type="InterPro" id="IPR008927">
    <property type="entry name" value="6-PGluconate_DH-like_C_sf"/>
</dbReference>
<dbReference type="SUPFAM" id="SSF48179">
    <property type="entry name" value="6-phosphogluconate dehydrogenase C-terminal domain-like"/>
    <property type="match status" value="1"/>
</dbReference>
<accession>A0A2N4UAS0</accession>
<evidence type="ECO:0000256" key="3">
    <source>
        <dbReference type="PIRSR" id="PIRSR000103-1"/>
    </source>
</evidence>
<dbReference type="InterPro" id="IPR015815">
    <property type="entry name" value="HIBADH-related"/>
</dbReference>
<evidence type="ECO:0000313" key="7">
    <source>
        <dbReference type="Proteomes" id="UP000234328"/>
    </source>
</evidence>
<feature type="domain" description="6-phosphogluconate dehydrogenase NADP-binding" evidence="4">
    <location>
        <begin position="7"/>
        <end position="164"/>
    </location>
</feature>
<dbReference type="GO" id="GO:0050661">
    <property type="term" value="F:NADP binding"/>
    <property type="evidence" value="ECO:0007669"/>
    <property type="project" value="InterPro"/>
</dbReference>
<dbReference type="SUPFAM" id="SSF51735">
    <property type="entry name" value="NAD(P)-binding Rossmann-fold domains"/>
    <property type="match status" value="1"/>
</dbReference>
<dbReference type="InterPro" id="IPR013328">
    <property type="entry name" value="6PGD_dom2"/>
</dbReference>
<dbReference type="OrthoDB" id="9777604at2"/>
<evidence type="ECO:0000259" key="4">
    <source>
        <dbReference type="Pfam" id="PF03446"/>
    </source>
</evidence>
<evidence type="ECO:0000259" key="5">
    <source>
        <dbReference type="Pfam" id="PF14833"/>
    </source>
</evidence>
<dbReference type="PIRSF" id="PIRSF000103">
    <property type="entry name" value="HIBADH"/>
    <property type="match status" value="1"/>
</dbReference>
<keyword evidence="7" id="KW-1185">Reference proteome</keyword>
<dbReference type="RefSeq" id="WP_102071737.1">
    <property type="nucleotide sequence ID" value="NZ_PDNV01000016.1"/>
</dbReference>
<feature type="domain" description="3-hydroxyisobutyrate dehydrogenase-like NAD-binding" evidence="5">
    <location>
        <begin position="168"/>
        <end position="288"/>
    </location>
</feature>
<evidence type="ECO:0000256" key="1">
    <source>
        <dbReference type="ARBA" id="ARBA00023002"/>
    </source>
</evidence>
<dbReference type="EMBL" id="PDNV01000016">
    <property type="protein sequence ID" value="PLC52116.1"/>
    <property type="molecule type" value="Genomic_DNA"/>
</dbReference>
<dbReference type="PANTHER" id="PTHR22981">
    <property type="entry name" value="3-HYDROXYISOBUTYRATE DEHYDROGENASE-RELATED"/>
    <property type="match status" value="1"/>
</dbReference>
<dbReference type="Gene3D" id="3.40.50.720">
    <property type="entry name" value="NAD(P)-binding Rossmann-like Domain"/>
    <property type="match status" value="1"/>
</dbReference>
<keyword evidence="2" id="KW-0520">NAD</keyword>
<evidence type="ECO:0008006" key="8">
    <source>
        <dbReference type="Google" id="ProtNLM"/>
    </source>
</evidence>
<sequence>MSNSDIVGFIGLGAMGSAIARRLARSGIELHVYDPDQARMNALVELGAIAHASARQVADVANVVYACLPDSNISKRVAYGKDGVAGGQALEIYIEMSTIGRMAVLDIAQHLQESGVVVLDAPISGGPKGADAGTLAIMVSGPERARAQVQSQLAVISDKVFTIGDEPGMAQMMKLVNNLISAANMTSAYEALVLGAKAGLDADKMVEVINASTGRNSATTDKIPKAVLPRSFDYGATIRTIHKDVSLGLEEAQALGVPMWVGQNTRQLWEYAITQGGADLDFSALIQYMERWAGTEVRGREAPAIPGKREGV</sequence>
<dbReference type="InterPro" id="IPR036291">
    <property type="entry name" value="NAD(P)-bd_dom_sf"/>
</dbReference>
<dbReference type="PANTHER" id="PTHR22981:SF7">
    <property type="entry name" value="3-HYDROXYISOBUTYRATE DEHYDROGENASE, MITOCHONDRIAL"/>
    <property type="match status" value="1"/>
</dbReference>
<keyword evidence="1" id="KW-0560">Oxidoreductase</keyword>
<proteinExistence type="predicted"/>
<evidence type="ECO:0000313" key="6">
    <source>
        <dbReference type="EMBL" id="PLC52116.1"/>
    </source>
</evidence>